<dbReference type="EMBL" id="JAOYFB010000040">
    <property type="protein sequence ID" value="KAK4037151.1"/>
    <property type="molecule type" value="Genomic_DNA"/>
</dbReference>
<name>A0ABR0B632_9CRUS</name>
<dbReference type="Proteomes" id="UP001234178">
    <property type="component" value="Unassembled WGS sequence"/>
</dbReference>
<reference evidence="1 2" key="1">
    <citation type="journal article" date="2023" name="Nucleic Acids Res.">
        <title>The hologenome of Daphnia magna reveals possible DNA methylation and microbiome-mediated evolution of the host genome.</title>
        <authorList>
            <person name="Chaturvedi A."/>
            <person name="Li X."/>
            <person name="Dhandapani V."/>
            <person name="Marshall H."/>
            <person name="Kissane S."/>
            <person name="Cuenca-Cambronero M."/>
            <person name="Asole G."/>
            <person name="Calvet F."/>
            <person name="Ruiz-Romero M."/>
            <person name="Marangio P."/>
            <person name="Guigo R."/>
            <person name="Rago D."/>
            <person name="Mirbahai L."/>
            <person name="Eastwood N."/>
            <person name="Colbourne J.K."/>
            <person name="Zhou J."/>
            <person name="Mallon E."/>
            <person name="Orsini L."/>
        </authorList>
    </citation>
    <scope>NUCLEOTIDE SEQUENCE [LARGE SCALE GENOMIC DNA]</scope>
    <source>
        <strain evidence="1">LRV0_1</strain>
    </source>
</reference>
<organism evidence="1 2">
    <name type="scientific">Daphnia magna</name>
    <dbReference type="NCBI Taxonomy" id="35525"/>
    <lineage>
        <taxon>Eukaryota</taxon>
        <taxon>Metazoa</taxon>
        <taxon>Ecdysozoa</taxon>
        <taxon>Arthropoda</taxon>
        <taxon>Crustacea</taxon>
        <taxon>Branchiopoda</taxon>
        <taxon>Diplostraca</taxon>
        <taxon>Cladocera</taxon>
        <taxon>Anomopoda</taxon>
        <taxon>Daphniidae</taxon>
        <taxon>Daphnia</taxon>
    </lineage>
</organism>
<accession>A0ABR0B632</accession>
<gene>
    <name evidence="1" type="ORF">OUZ56_029191</name>
</gene>
<evidence type="ECO:0000313" key="2">
    <source>
        <dbReference type="Proteomes" id="UP001234178"/>
    </source>
</evidence>
<evidence type="ECO:0000313" key="1">
    <source>
        <dbReference type="EMBL" id="KAK4037151.1"/>
    </source>
</evidence>
<comment type="caution">
    <text evidence="1">The sequence shown here is derived from an EMBL/GenBank/DDBJ whole genome shotgun (WGS) entry which is preliminary data.</text>
</comment>
<sequence length="89" mass="10210">MPAKPHNGELIDRLISIKGTYIMQDASGAKRWRKKHSSKCVRDMFSPISDAHLIQLWKNLFAAKLVPDDGQLLAYCLLDVFNFHSIEIR</sequence>
<keyword evidence="2" id="KW-1185">Reference proteome</keyword>
<protein>
    <submittedName>
        <fullName evidence="1">Uncharacterized protein</fullName>
    </submittedName>
</protein>
<proteinExistence type="predicted"/>